<evidence type="ECO:0000313" key="5">
    <source>
        <dbReference type="Proteomes" id="UP000033852"/>
    </source>
</evidence>
<dbReference type="PANTHER" id="PTHR10996:SF178">
    <property type="entry name" value="2-HYDROXYACID DEHYDROGENASE YGL185C-RELATED"/>
    <property type="match status" value="1"/>
</dbReference>
<gene>
    <name evidence="4" type="ORF">UY86_C0008G0034</name>
</gene>
<feature type="non-terminal residue" evidence="4">
    <location>
        <position position="279"/>
    </location>
</feature>
<reference evidence="4 5" key="1">
    <citation type="journal article" date="2015" name="Nature">
        <title>rRNA introns, odd ribosomes, and small enigmatic genomes across a large radiation of phyla.</title>
        <authorList>
            <person name="Brown C.T."/>
            <person name="Hug L.A."/>
            <person name="Thomas B.C."/>
            <person name="Sharon I."/>
            <person name="Castelle C.J."/>
            <person name="Singh A."/>
            <person name="Wilkins M.J."/>
            <person name="Williams K.H."/>
            <person name="Banfield J.F."/>
        </authorList>
    </citation>
    <scope>NUCLEOTIDE SEQUENCE [LARGE SCALE GENOMIC DNA]</scope>
</reference>
<protein>
    <submittedName>
        <fullName evidence="4">Lactate dehydrogenase-like protein</fullName>
    </submittedName>
</protein>
<dbReference type="InterPro" id="IPR006140">
    <property type="entry name" value="D-isomer_DH_NAD-bd"/>
</dbReference>
<dbReference type="Gene3D" id="3.40.50.720">
    <property type="entry name" value="NAD(P)-binding Rossmann-like Domain"/>
    <property type="match status" value="2"/>
</dbReference>
<evidence type="ECO:0000259" key="3">
    <source>
        <dbReference type="Pfam" id="PF02826"/>
    </source>
</evidence>
<dbReference type="Proteomes" id="UP000033852">
    <property type="component" value="Unassembled WGS sequence"/>
</dbReference>
<dbReference type="PANTHER" id="PTHR10996">
    <property type="entry name" value="2-HYDROXYACID DEHYDROGENASE-RELATED"/>
    <property type="match status" value="1"/>
</dbReference>
<evidence type="ECO:0000256" key="1">
    <source>
        <dbReference type="ARBA" id="ARBA00023002"/>
    </source>
</evidence>
<dbReference type="GO" id="GO:0030267">
    <property type="term" value="F:glyoxylate reductase (NADPH) activity"/>
    <property type="evidence" value="ECO:0007669"/>
    <property type="project" value="TreeGrafter"/>
</dbReference>
<dbReference type="InterPro" id="IPR036291">
    <property type="entry name" value="NAD(P)-bd_dom_sf"/>
</dbReference>
<dbReference type="AlphaFoldDB" id="A0A0G2A947"/>
<dbReference type="SUPFAM" id="SSF51735">
    <property type="entry name" value="NAD(P)-binding Rossmann-fold domains"/>
    <property type="match status" value="1"/>
</dbReference>
<proteinExistence type="predicted"/>
<evidence type="ECO:0000313" key="4">
    <source>
        <dbReference type="EMBL" id="KKW37477.1"/>
    </source>
</evidence>
<dbReference type="EMBL" id="LCRR01000008">
    <property type="protein sequence ID" value="KKW37477.1"/>
    <property type="molecule type" value="Genomic_DNA"/>
</dbReference>
<dbReference type="GO" id="GO:0051287">
    <property type="term" value="F:NAD binding"/>
    <property type="evidence" value="ECO:0007669"/>
    <property type="project" value="InterPro"/>
</dbReference>
<name>A0A0G2A947_9BACT</name>
<feature type="domain" description="D-isomer specific 2-hydroxyacid dehydrogenase NAD-binding" evidence="3">
    <location>
        <begin position="114"/>
        <end position="279"/>
    </location>
</feature>
<organism evidence="4 5">
    <name type="scientific">Candidatus Adlerbacteria bacterium GW2011_GWB1_54_7</name>
    <dbReference type="NCBI Taxonomy" id="1618607"/>
    <lineage>
        <taxon>Bacteria</taxon>
        <taxon>Candidatus Adleribacteriota</taxon>
    </lineage>
</organism>
<accession>A0A0G2A947</accession>
<dbReference type="Pfam" id="PF02826">
    <property type="entry name" value="2-Hacid_dh_C"/>
    <property type="match status" value="1"/>
</dbReference>
<comment type="caution">
    <text evidence="4">The sequence shown here is derived from an EMBL/GenBank/DDBJ whole genome shotgun (WGS) entry which is preliminary data.</text>
</comment>
<dbReference type="STRING" id="1618607.UY86_C0008G0034"/>
<keyword evidence="1" id="KW-0560">Oxidoreductase</keyword>
<dbReference type="GO" id="GO:0005829">
    <property type="term" value="C:cytosol"/>
    <property type="evidence" value="ECO:0007669"/>
    <property type="project" value="TreeGrafter"/>
</dbReference>
<keyword evidence="2" id="KW-0520">NAD</keyword>
<dbReference type="InterPro" id="IPR029752">
    <property type="entry name" value="D-isomer_DH_CS1"/>
</dbReference>
<evidence type="ECO:0000256" key="2">
    <source>
        <dbReference type="ARBA" id="ARBA00023027"/>
    </source>
</evidence>
<dbReference type="InterPro" id="IPR050223">
    <property type="entry name" value="D-isomer_2-hydroxyacid_DH"/>
</dbReference>
<dbReference type="GO" id="GO:0016618">
    <property type="term" value="F:hydroxypyruvate reductase [NAD(P)H] activity"/>
    <property type="evidence" value="ECO:0007669"/>
    <property type="project" value="TreeGrafter"/>
</dbReference>
<sequence>MTKLLYVYEERIPEDLRALVCSYFPAEEFLIKEMTYRTPPEEQKKMLSWTEVVLFAPGRYLPDEILETAKNVKLIQLWSSGYDKFNVAACKKLGIQVANNGGANAGSVAEHAILLMLAVYKWLPDSHRRTVEGMWVGNKHGLDMHMLTGKKVGIIGFGNIGRAVAKKLLGFETDTVYYDIKRADTDIERALNARFAPFEELLGSADIVTLHLHSTKETQNIIGARELSIMRPQSILINVARAQLVDQNALTDALKNKKIHGVGLDVYLKEPTEPNDPLL</sequence>
<dbReference type="SUPFAM" id="SSF52283">
    <property type="entry name" value="Formate/glycerate dehydrogenase catalytic domain-like"/>
    <property type="match status" value="1"/>
</dbReference>
<dbReference type="PROSITE" id="PS00065">
    <property type="entry name" value="D_2_HYDROXYACID_DH_1"/>
    <property type="match status" value="1"/>
</dbReference>